<dbReference type="Gene3D" id="1.10.730.10">
    <property type="entry name" value="Isoleucyl-tRNA Synthetase, Domain 1"/>
    <property type="match status" value="1"/>
</dbReference>
<feature type="domain" description="Methionyl/Leucyl tRNA synthetase" evidence="9">
    <location>
        <begin position="58"/>
        <end position="201"/>
    </location>
</feature>
<sequence>MTTTDKIPGGSDSGDSGNDLDRYIPSDIEQKWQSKWESDGIYNAEDHVEGKKNYYALTMFPYPSGDLHMGHWYAYAPADAYARFKRMQGYNVMHPQGFDSFGLPAENAAIERGADARQWTYENIETARRQFRAMGTSYDWSRELVTSDPEYYRWNQYFFLQFYKNGLAYREHGQVNWCPKDQTTLANEQVKDGSCERCGASVVKRALPQWFFAITKYADELLQMDSIDWPEKIKTMQRNWIGRSTGTTIGFDVGEFAPGEKIETFTTRIDTVYGVTFVVLAPEHPLVEKLTQEPQRSVVEQYVAQAGKETEIERTSTEREKTGVATGAYCINPLNG</sequence>
<evidence type="ECO:0000256" key="4">
    <source>
        <dbReference type="ARBA" id="ARBA00022741"/>
    </source>
</evidence>
<keyword evidence="6" id="KW-0648">Protein biosynthesis</keyword>
<dbReference type="GO" id="GO:0006429">
    <property type="term" value="P:leucyl-tRNA aminoacylation"/>
    <property type="evidence" value="ECO:0007669"/>
    <property type="project" value="InterPro"/>
</dbReference>
<evidence type="ECO:0000256" key="3">
    <source>
        <dbReference type="ARBA" id="ARBA00022598"/>
    </source>
</evidence>
<dbReference type="InterPro" id="IPR025709">
    <property type="entry name" value="Leu_tRNA-synth_edit"/>
</dbReference>
<evidence type="ECO:0000256" key="8">
    <source>
        <dbReference type="SAM" id="MobiDB-lite"/>
    </source>
</evidence>
<keyword evidence="5" id="KW-0067">ATP-binding</keyword>
<reference evidence="11" key="1">
    <citation type="submission" date="2018-05" db="EMBL/GenBank/DDBJ databases">
        <authorList>
            <person name="Lanie J.A."/>
            <person name="Ng W.-L."/>
            <person name="Kazmierczak K.M."/>
            <person name="Andrzejewski T.M."/>
            <person name="Davidsen T.M."/>
            <person name="Wayne K.J."/>
            <person name="Tettelin H."/>
            <person name="Glass J.I."/>
            <person name="Rusch D."/>
            <person name="Podicherti R."/>
            <person name="Tsui H.-C.T."/>
            <person name="Winkler M.E."/>
        </authorList>
    </citation>
    <scope>NUCLEOTIDE SEQUENCE</scope>
</reference>
<evidence type="ECO:0000256" key="2">
    <source>
        <dbReference type="ARBA" id="ARBA00013164"/>
    </source>
</evidence>
<evidence type="ECO:0000259" key="9">
    <source>
        <dbReference type="Pfam" id="PF09334"/>
    </source>
</evidence>
<evidence type="ECO:0000256" key="7">
    <source>
        <dbReference type="ARBA" id="ARBA00023146"/>
    </source>
</evidence>
<name>A0A382L1E6_9ZZZZ</name>
<dbReference type="EMBL" id="UINC01083678">
    <property type="protein sequence ID" value="SVC29615.1"/>
    <property type="molecule type" value="Genomic_DNA"/>
</dbReference>
<dbReference type="AlphaFoldDB" id="A0A382L1E6"/>
<evidence type="ECO:0000259" key="10">
    <source>
        <dbReference type="Pfam" id="PF13603"/>
    </source>
</evidence>
<dbReference type="InterPro" id="IPR009008">
    <property type="entry name" value="Val/Leu/Ile-tRNA-synth_edit"/>
</dbReference>
<dbReference type="InterPro" id="IPR014729">
    <property type="entry name" value="Rossmann-like_a/b/a_fold"/>
</dbReference>
<proteinExistence type="inferred from homology"/>
<dbReference type="Pfam" id="PF13603">
    <property type="entry name" value="tRNA-synt_1_2"/>
    <property type="match status" value="1"/>
</dbReference>
<dbReference type="Gene3D" id="3.40.50.620">
    <property type="entry name" value="HUPs"/>
    <property type="match status" value="1"/>
</dbReference>
<organism evidence="11">
    <name type="scientific">marine metagenome</name>
    <dbReference type="NCBI Taxonomy" id="408172"/>
    <lineage>
        <taxon>unclassified sequences</taxon>
        <taxon>metagenomes</taxon>
        <taxon>ecological metagenomes</taxon>
    </lineage>
</organism>
<dbReference type="GO" id="GO:0004823">
    <property type="term" value="F:leucine-tRNA ligase activity"/>
    <property type="evidence" value="ECO:0007669"/>
    <property type="project" value="UniProtKB-EC"/>
</dbReference>
<gene>
    <name evidence="11" type="ORF">METZ01_LOCUS282469</name>
</gene>
<feature type="domain" description="Leucyl-tRNA synthetase editing" evidence="10">
    <location>
        <begin position="238"/>
        <end position="336"/>
    </location>
</feature>
<dbReference type="Gene3D" id="3.90.740.10">
    <property type="entry name" value="Valyl/Leucyl/Isoleucyl-tRNA synthetase, editing domain"/>
    <property type="match status" value="1"/>
</dbReference>
<evidence type="ECO:0000256" key="1">
    <source>
        <dbReference type="ARBA" id="ARBA00005594"/>
    </source>
</evidence>
<evidence type="ECO:0000256" key="6">
    <source>
        <dbReference type="ARBA" id="ARBA00022917"/>
    </source>
</evidence>
<comment type="similarity">
    <text evidence="1">Belongs to the class-I aminoacyl-tRNA synthetase family.</text>
</comment>
<dbReference type="InterPro" id="IPR015413">
    <property type="entry name" value="Methionyl/Leucyl_tRNA_Synth"/>
</dbReference>
<dbReference type="PANTHER" id="PTHR43740">
    <property type="entry name" value="LEUCYL-TRNA SYNTHETASE"/>
    <property type="match status" value="1"/>
</dbReference>
<feature type="non-terminal residue" evidence="11">
    <location>
        <position position="336"/>
    </location>
</feature>
<dbReference type="SUPFAM" id="SSF50677">
    <property type="entry name" value="ValRS/IleRS/LeuRS editing domain"/>
    <property type="match status" value="1"/>
</dbReference>
<dbReference type="PANTHER" id="PTHR43740:SF2">
    <property type="entry name" value="LEUCINE--TRNA LIGASE, MITOCHONDRIAL"/>
    <property type="match status" value="1"/>
</dbReference>
<evidence type="ECO:0000256" key="5">
    <source>
        <dbReference type="ARBA" id="ARBA00022840"/>
    </source>
</evidence>
<dbReference type="FunFam" id="3.40.50.620:FF:000003">
    <property type="entry name" value="Leucine--tRNA ligase"/>
    <property type="match status" value="1"/>
</dbReference>
<accession>A0A382L1E6</accession>
<dbReference type="Pfam" id="PF09334">
    <property type="entry name" value="tRNA-synt_1g"/>
    <property type="match status" value="1"/>
</dbReference>
<feature type="region of interest" description="Disordered" evidence="8">
    <location>
        <begin position="1"/>
        <end position="23"/>
    </location>
</feature>
<dbReference type="GO" id="GO:0002161">
    <property type="term" value="F:aminoacyl-tRNA deacylase activity"/>
    <property type="evidence" value="ECO:0007669"/>
    <property type="project" value="InterPro"/>
</dbReference>
<dbReference type="SUPFAM" id="SSF52374">
    <property type="entry name" value="Nucleotidylyl transferase"/>
    <property type="match status" value="1"/>
</dbReference>
<keyword evidence="3" id="KW-0436">Ligase</keyword>
<dbReference type="GO" id="GO:0005524">
    <property type="term" value="F:ATP binding"/>
    <property type="evidence" value="ECO:0007669"/>
    <property type="project" value="UniProtKB-KW"/>
</dbReference>
<keyword evidence="4" id="KW-0547">Nucleotide-binding</keyword>
<dbReference type="EC" id="6.1.1.4" evidence="2"/>
<dbReference type="PRINTS" id="PR00985">
    <property type="entry name" value="TRNASYNTHLEU"/>
</dbReference>
<keyword evidence="7" id="KW-0030">Aminoacyl-tRNA synthetase</keyword>
<dbReference type="InterPro" id="IPR002302">
    <property type="entry name" value="Leu-tRNA-ligase"/>
</dbReference>
<evidence type="ECO:0000313" key="11">
    <source>
        <dbReference type="EMBL" id="SVC29615.1"/>
    </source>
</evidence>
<protein>
    <recommendedName>
        <fullName evidence="2">leucine--tRNA ligase</fullName>
        <ecNumber evidence="2">6.1.1.4</ecNumber>
    </recommendedName>
</protein>
<dbReference type="GO" id="GO:0005829">
    <property type="term" value="C:cytosol"/>
    <property type="evidence" value="ECO:0007669"/>
    <property type="project" value="TreeGrafter"/>
</dbReference>